<accession>A0A8B6GPI1</accession>
<feature type="transmembrane region" description="Helical" evidence="2">
    <location>
        <begin position="12"/>
        <end position="30"/>
    </location>
</feature>
<dbReference type="Proteomes" id="UP000596742">
    <property type="component" value="Unassembled WGS sequence"/>
</dbReference>
<evidence type="ECO:0000313" key="4">
    <source>
        <dbReference type="Proteomes" id="UP000596742"/>
    </source>
</evidence>
<sequence>MSYRIDNNRRQIMIYLAFFFFTMSAGVTEFPCTFPGPWIGKTFDVTVSGSNVFNWKFNTDCQTSIRTYPNGSSETLLCHQITQIFLVVRSQGTDEFACFPVSYNPEDNPLKFAFGLSVPTTFDNHTGEFTDICEICKKPAYAAESEVPGSPPFFADSLNCDIPPMCPSPGIKCSSSSNIASLCPSSDIQCRIPVNGCPFPTTKTTTTTTHEPITTTAPELTTTTPEPTIATAETTTTSEPTIATAETTTTPESTIATSETTTTPEPKKTTHGHRGHCRKRDHQHP</sequence>
<evidence type="ECO:0000256" key="1">
    <source>
        <dbReference type="SAM" id="MobiDB-lite"/>
    </source>
</evidence>
<keyword evidence="2" id="KW-0812">Transmembrane</keyword>
<comment type="caution">
    <text evidence="3">The sequence shown here is derived from an EMBL/GenBank/DDBJ whole genome shotgun (WGS) entry which is preliminary data.</text>
</comment>
<name>A0A8B6GPI1_MYTGA</name>
<dbReference type="EMBL" id="UYJE01008751">
    <property type="protein sequence ID" value="VDI66822.1"/>
    <property type="molecule type" value="Genomic_DNA"/>
</dbReference>
<evidence type="ECO:0000313" key="3">
    <source>
        <dbReference type="EMBL" id="VDI66822.1"/>
    </source>
</evidence>
<keyword evidence="2" id="KW-1133">Transmembrane helix</keyword>
<protein>
    <submittedName>
        <fullName evidence="3">Uncharacterized protein</fullName>
    </submittedName>
</protein>
<feature type="region of interest" description="Disordered" evidence="1">
    <location>
        <begin position="203"/>
        <end position="285"/>
    </location>
</feature>
<keyword evidence="2" id="KW-0472">Membrane</keyword>
<keyword evidence="4" id="KW-1185">Reference proteome</keyword>
<dbReference type="AlphaFoldDB" id="A0A8B6GPI1"/>
<feature type="compositionally biased region" description="Low complexity" evidence="1">
    <location>
        <begin position="203"/>
        <end position="264"/>
    </location>
</feature>
<evidence type="ECO:0000256" key="2">
    <source>
        <dbReference type="SAM" id="Phobius"/>
    </source>
</evidence>
<reference evidence="3" key="1">
    <citation type="submission" date="2018-11" db="EMBL/GenBank/DDBJ databases">
        <authorList>
            <person name="Alioto T."/>
            <person name="Alioto T."/>
        </authorList>
    </citation>
    <scope>NUCLEOTIDE SEQUENCE</scope>
</reference>
<gene>
    <name evidence="3" type="ORF">MGAL_10B061169</name>
</gene>
<proteinExistence type="predicted"/>
<organism evidence="3 4">
    <name type="scientific">Mytilus galloprovincialis</name>
    <name type="common">Mediterranean mussel</name>
    <dbReference type="NCBI Taxonomy" id="29158"/>
    <lineage>
        <taxon>Eukaryota</taxon>
        <taxon>Metazoa</taxon>
        <taxon>Spiralia</taxon>
        <taxon>Lophotrochozoa</taxon>
        <taxon>Mollusca</taxon>
        <taxon>Bivalvia</taxon>
        <taxon>Autobranchia</taxon>
        <taxon>Pteriomorphia</taxon>
        <taxon>Mytilida</taxon>
        <taxon>Mytiloidea</taxon>
        <taxon>Mytilidae</taxon>
        <taxon>Mytilinae</taxon>
        <taxon>Mytilus</taxon>
    </lineage>
</organism>
<feature type="compositionally biased region" description="Basic residues" evidence="1">
    <location>
        <begin position="269"/>
        <end position="285"/>
    </location>
</feature>